<feature type="chain" id="PRO_5044552277" evidence="3">
    <location>
        <begin position="25"/>
        <end position="123"/>
    </location>
</feature>
<accession>A0A3P8J006</accession>
<dbReference type="OrthoDB" id="1726119at2759"/>
<feature type="repeat" description="TPR" evidence="1">
    <location>
        <begin position="29"/>
        <end position="62"/>
    </location>
</feature>
<accession>A0A183GXF9</accession>
<organism evidence="5 6">
    <name type="scientific">Heligmosomoides polygyrus</name>
    <name type="common">Parasitic roundworm</name>
    <dbReference type="NCBI Taxonomy" id="6339"/>
    <lineage>
        <taxon>Eukaryota</taxon>
        <taxon>Metazoa</taxon>
        <taxon>Ecdysozoa</taxon>
        <taxon>Nematoda</taxon>
        <taxon>Chromadorea</taxon>
        <taxon>Rhabditida</taxon>
        <taxon>Rhabditina</taxon>
        <taxon>Rhabditomorpha</taxon>
        <taxon>Strongyloidea</taxon>
        <taxon>Heligmosomidae</taxon>
        <taxon>Heligmosomoides</taxon>
    </lineage>
</organism>
<keyword evidence="5" id="KW-1185">Reference proteome</keyword>
<keyword evidence="3" id="KW-0732">Signal</keyword>
<dbReference type="PROSITE" id="PS50005">
    <property type="entry name" value="TPR"/>
    <property type="match status" value="1"/>
</dbReference>
<reference evidence="6" key="2">
    <citation type="submission" date="2019-09" db="UniProtKB">
        <authorList>
            <consortium name="WormBaseParasite"/>
        </authorList>
    </citation>
    <scope>IDENTIFICATION</scope>
</reference>
<dbReference type="SUPFAM" id="SSF48452">
    <property type="entry name" value="TPR-like"/>
    <property type="match status" value="1"/>
</dbReference>
<name>A0A183GXF9_HELPZ</name>
<evidence type="ECO:0000256" key="1">
    <source>
        <dbReference type="PROSITE-ProRule" id="PRU00339"/>
    </source>
</evidence>
<dbReference type="AlphaFoldDB" id="A0A183GXF9"/>
<evidence type="ECO:0000313" key="5">
    <source>
        <dbReference type="Proteomes" id="UP000050761"/>
    </source>
</evidence>
<keyword evidence="1" id="KW-0802">TPR repeat</keyword>
<protein>
    <submittedName>
        <fullName evidence="6">TPR_REGION domain-containing protein</fullName>
    </submittedName>
</protein>
<dbReference type="InterPro" id="IPR011990">
    <property type="entry name" value="TPR-like_helical_dom_sf"/>
</dbReference>
<sequence length="123" mass="13425">MCSLIAGAPAPLIVISFCLALACGSEDGVDRHLELGKAFLAKGQFADALTHYHAAVELDPSNYQTLYRRATVYLAMGKSKAAIPDLDKVVELKSDFIAVSFVWFVCVRISMVLHFYGSLGHME</sequence>
<dbReference type="GO" id="GO:0051087">
    <property type="term" value="F:protein-folding chaperone binding"/>
    <property type="evidence" value="ECO:0007669"/>
    <property type="project" value="TreeGrafter"/>
</dbReference>
<keyword evidence="2" id="KW-0812">Transmembrane</keyword>
<evidence type="ECO:0000256" key="2">
    <source>
        <dbReference type="SAM" id="Phobius"/>
    </source>
</evidence>
<dbReference type="Proteomes" id="UP000050761">
    <property type="component" value="Unassembled WGS sequence"/>
</dbReference>
<dbReference type="GO" id="GO:0034975">
    <property type="term" value="P:protein folding in endoplasmic reticulum"/>
    <property type="evidence" value="ECO:0007669"/>
    <property type="project" value="TreeGrafter"/>
</dbReference>
<feature type="signal peptide" evidence="3">
    <location>
        <begin position="1"/>
        <end position="24"/>
    </location>
</feature>
<dbReference type="InterPro" id="IPR051727">
    <property type="entry name" value="DnaJ_C3_Co-chaperones"/>
</dbReference>
<dbReference type="Pfam" id="PF13414">
    <property type="entry name" value="TPR_11"/>
    <property type="match status" value="1"/>
</dbReference>
<dbReference type="SMART" id="SM00028">
    <property type="entry name" value="TPR"/>
    <property type="match status" value="2"/>
</dbReference>
<dbReference type="PANTHER" id="PTHR44140">
    <property type="entry name" value="LD25575P"/>
    <property type="match status" value="1"/>
</dbReference>
<dbReference type="EMBL" id="UZAH01043463">
    <property type="protein sequence ID" value="VDP63283.1"/>
    <property type="molecule type" value="Genomic_DNA"/>
</dbReference>
<feature type="transmembrane region" description="Helical" evidence="2">
    <location>
        <begin position="96"/>
        <end position="116"/>
    </location>
</feature>
<keyword evidence="2" id="KW-1133">Transmembrane helix</keyword>
<evidence type="ECO:0000313" key="6">
    <source>
        <dbReference type="WBParaSite" id="HPBE_0002737901-mRNA-1"/>
    </source>
</evidence>
<reference evidence="4 5" key="1">
    <citation type="submission" date="2018-11" db="EMBL/GenBank/DDBJ databases">
        <authorList>
            <consortium name="Pathogen Informatics"/>
        </authorList>
    </citation>
    <scope>NUCLEOTIDE SEQUENCE [LARGE SCALE GENOMIC DNA]</scope>
</reference>
<dbReference type="PANTHER" id="PTHR44140:SF2">
    <property type="entry name" value="LD25575P"/>
    <property type="match status" value="1"/>
</dbReference>
<dbReference type="PROSITE" id="PS50293">
    <property type="entry name" value="TPR_REGION"/>
    <property type="match status" value="1"/>
</dbReference>
<keyword evidence="2" id="KW-0472">Membrane</keyword>
<dbReference type="InterPro" id="IPR019734">
    <property type="entry name" value="TPR_rpt"/>
</dbReference>
<dbReference type="GO" id="GO:0051787">
    <property type="term" value="F:misfolded protein binding"/>
    <property type="evidence" value="ECO:0007669"/>
    <property type="project" value="TreeGrafter"/>
</dbReference>
<gene>
    <name evidence="4" type="ORF">HPBE_LOCUS27378</name>
</gene>
<proteinExistence type="predicted"/>
<dbReference type="Gene3D" id="1.25.40.10">
    <property type="entry name" value="Tetratricopeptide repeat domain"/>
    <property type="match status" value="1"/>
</dbReference>
<dbReference type="WBParaSite" id="HPBE_0002737901-mRNA-1">
    <property type="protein sequence ID" value="HPBE_0002737901-mRNA-1"/>
    <property type="gene ID" value="HPBE_0002737901"/>
</dbReference>
<evidence type="ECO:0000313" key="4">
    <source>
        <dbReference type="EMBL" id="VDP63283.1"/>
    </source>
</evidence>
<dbReference type="GO" id="GO:0005783">
    <property type="term" value="C:endoplasmic reticulum"/>
    <property type="evidence" value="ECO:0007669"/>
    <property type="project" value="TreeGrafter"/>
</dbReference>
<evidence type="ECO:0000256" key="3">
    <source>
        <dbReference type="SAM" id="SignalP"/>
    </source>
</evidence>